<feature type="coiled-coil region" evidence="7">
    <location>
        <begin position="16"/>
        <end position="43"/>
    </location>
</feature>
<keyword evidence="7" id="KW-0175">Coiled coil</keyword>
<evidence type="ECO:0000256" key="7">
    <source>
        <dbReference type="SAM" id="Coils"/>
    </source>
</evidence>
<evidence type="ECO:0000256" key="6">
    <source>
        <dbReference type="ARBA" id="ARBA00023136"/>
    </source>
</evidence>
<proteinExistence type="predicted"/>
<keyword evidence="4" id="KW-0812">Transmembrane</keyword>
<dbReference type="InterPro" id="IPR051800">
    <property type="entry name" value="PqiA-PqiB_transport"/>
</dbReference>
<dbReference type="GO" id="GO:0005886">
    <property type="term" value="C:plasma membrane"/>
    <property type="evidence" value="ECO:0007669"/>
    <property type="project" value="UniProtKB-SubCell"/>
</dbReference>
<evidence type="ECO:0000256" key="3">
    <source>
        <dbReference type="ARBA" id="ARBA00022519"/>
    </source>
</evidence>
<gene>
    <name evidence="8" type="primary">pqiB_2</name>
    <name evidence="8" type="ORF">NCTC10975_00621</name>
</gene>
<accession>A0A2X2C2G2</accession>
<evidence type="ECO:0000256" key="2">
    <source>
        <dbReference type="ARBA" id="ARBA00022475"/>
    </source>
</evidence>
<keyword evidence="3" id="KW-0997">Cell inner membrane</keyword>
<evidence type="ECO:0000256" key="4">
    <source>
        <dbReference type="ARBA" id="ARBA00022692"/>
    </source>
</evidence>
<comment type="subcellular location">
    <subcellularLocation>
        <location evidence="1">Cell inner membrane</location>
    </subcellularLocation>
</comment>
<dbReference type="PANTHER" id="PTHR30462:SF2">
    <property type="entry name" value="INTERMEMBRANE TRANSPORT PROTEIN PQIB"/>
    <property type="match status" value="1"/>
</dbReference>
<evidence type="ECO:0000256" key="5">
    <source>
        <dbReference type="ARBA" id="ARBA00022989"/>
    </source>
</evidence>
<dbReference type="Proteomes" id="UP000251485">
    <property type="component" value="Unassembled WGS sequence"/>
</dbReference>
<dbReference type="PANTHER" id="PTHR30462">
    <property type="entry name" value="INTERMEMBRANE TRANSPORT PROTEIN PQIB-RELATED"/>
    <property type="match status" value="1"/>
</dbReference>
<dbReference type="AlphaFoldDB" id="A0A2X2C2G2"/>
<name>A0A2X2C2G2_PROMI</name>
<sequence length="125" mass="14078">MTSLDKINNLPVEPMLKEMTATLTESQKAVAEAKETLKSLNAMIGSDDFQKLPNDIQQSLKEINRSMQGFQPGSPAYSKMVDNMQRLDQVLREMQPLLKTLNNKSNALIFEAQQGKDPEPKRAEK</sequence>
<dbReference type="EMBL" id="UAUE01000003">
    <property type="protein sequence ID" value="SPY94285.1"/>
    <property type="molecule type" value="Genomic_DNA"/>
</dbReference>
<protein>
    <submittedName>
        <fullName evidence="8">Paraquat-inducible protein B</fullName>
    </submittedName>
</protein>
<organism evidence="8 9">
    <name type="scientific">Proteus mirabilis</name>
    <dbReference type="NCBI Taxonomy" id="584"/>
    <lineage>
        <taxon>Bacteria</taxon>
        <taxon>Pseudomonadati</taxon>
        <taxon>Pseudomonadota</taxon>
        <taxon>Gammaproteobacteria</taxon>
        <taxon>Enterobacterales</taxon>
        <taxon>Morganellaceae</taxon>
        <taxon>Proteus</taxon>
    </lineage>
</organism>
<evidence type="ECO:0000313" key="9">
    <source>
        <dbReference type="Proteomes" id="UP000251485"/>
    </source>
</evidence>
<evidence type="ECO:0000313" key="8">
    <source>
        <dbReference type="EMBL" id="SPY94285.1"/>
    </source>
</evidence>
<keyword evidence="2" id="KW-1003">Cell membrane</keyword>
<keyword evidence="6" id="KW-0472">Membrane</keyword>
<reference evidence="8 9" key="1">
    <citation type="submission" date="2018-06" db="EMBL/GenBank/DDBJ databases">
        <authorList>
            <consortium name="Pathogen Informatics"/>
            <person name="Doyle S."/>
        </authorList>
    </citation>
    <scope>NUCLEOTIDE SEQUENCE [LARGE SCALE GENOMIC DNA]</scope>
    <source>
        <strain evidence="8 9">NCTC10975</strain>
    </source>
</reference>
<evidence type="ECO:0000256" key="1">
    <source>
        <dbReference type="ARBA" id="ARBA00004533"/>
    </source>
</evidence>
<keyword evidence="5" id="KW-1133">Transmembrane helix</keyword>